<evidence type="ECO:0000256" key="1">
    <source>
        <dbReference type="ARBA" id="ARBA00004496"/>
    </source>
</evidence>
<feature type="domain" description="Ferrous iron transporter FeoA-like" evidence="4">
    <location>
        <begin position="167"/>
        <end position="238"/>
    </location>
</feature>
<reference evidence="5 6" key="1">
    <citation type="journal article" name="Front. Microbiol.">
        <title>Sugar Metabolism of the First Thermophilic Planctomycete Thermogutta terrifontis: Comparative Genomic and Transcriptomic Approaches.</title>
        <authorList>
            <person name="Elcheninov A.G."/>
            <person name="Menzel P."/>
            <person name="Gudbergsdottir S.R."/>
            <person name="Slesarev A.I."/>
            <person name="Kadnikov V.V."/>
            <person name="Krogh A."/>
            <person name="Bonch-Osmolovskaya E.A."/>
            <person name="Peng X."/>
            <person name="Kublanov I.V."/>
        </authorList>
    </citation>
    <scope>NUCLEOTIDE SEQUENCE [LARGE SCALE GENOMIC DNA]</scope>
    <source>
        <strain evidence="5 6">R1</strain>
    </source>
</reference>
<dbReference type="SMART" id="SM00529">
    <property type="entry name" value="HTH_DTXR"/>
    <property type="match status" value="1"/>
</dbReference>
<dbReference type="GO" id="GO:0046914">
    <property type="term" value="F:transition metal ion binding"/>
    <property type="evidence" value="ECO:0007669"/>
    <property type="project" value="InterPro"/>
</dbReference>
<dbReference type="SUPFAM" id="SSF46785">
    <property type="entry name" value="Winged helix' DNA-binding domain"/>
    <property type="match status" value="1"/>
</dbReference>
<dbReference type="AlphaFoldDB" id="A0A286RHN3"/>
<evidence type="ECO:0000313" key="5">
    <source>
        <dbReference type="EMBL" id="ASV75467.1"/>
    </source>
</evidence>
<dbReference type="Gene3D" id="1.10.10.10">
    <property type="entry name" value="Winged helix-like DNA-binding domain superfamily/Winged helix DNA-binding domain"/>
    <property type="match status" value="1"/>
</dbReference>
<dbReference type="Proteomes" id="UP000215086">
    <property type="component" value="Chromosome"/>
</dbReference>
<dbReference type="PANTHER" id="PTHR33238">
    <property type="entry name" value="IRON (METAL) DEPENDENT REPRESSOR, DTXR FAMILY"/>
    <property type="match status" value="1"/>
</dbReference>
<dbReference type="OrthoDB" id="9791355at2"/>
<dbReference type="Gene3D" id="2.30.30.90">
    <property type="match status" value="1"/>
</dbReference>
<accession>A0A286RHN3</accession>
<dbReference type="InterPro" id="IPR050536">
    <property type="entry name" value="DtxR_MntR_Metal-Reg"/>
</dbReference>
<dbReference type="InterPro" id="IPR008988">
    <property type="entry name" value="Transcriptional_repressor_C"/>
</dbReference>
<dbReference type="GO" id="GO:0005737">
    <property type="term" value="C:cytoplasm"/>
    <property type="evidence" value="ECO:0007669"/>
    <property type="project" value="UniProtKB-SubCell"/>
</dbReference>
<dbReference type="GO" id="GO:0003700">
    <property type="term" value="F:DNA-binding transcription factor activity"/>
    <property type="evidence" value="ECO:0007669"/>
    <property type="project" value="InterPro"/>
</dbReference>
<dbReference type="SMART" id="SM00899">
    <property type="entry name" value="FeoA"/>
    <property type="match status" value="2"/>
</dbReference>
<evidence type="ECO:0000256" key="3">
    <source>
        <dbReference type="ARBA" id="ARBA00023004"/>
    </source>
</evidence>
<dbReference type="SUPFAM" id="SSF50037">
    <property type="entry name" value="C-terminal domain of transcriptional repressors"/>
    <property type="match status" value="1"/>
</dbReference>
<dbReference type="InterPro" id="IPR001367">
    <property type="entry name" value="Fe_dep_repressor"/>
</dbReference>
<keyword evidence="3" id="KW-0408">Iron</keyword>
<name>A0A286RHN3_9BACT</name>
<dbReference type="InterPro" id="IPR036421">
    <property type="entry name" value="Fe_dep_repressor_sf"/>
</dbReference>
<dbReference type="GO" id="GO:0046983">
    <property type="term" value="F:protein dimerization activity"/>
    <property type="evidence" value="ECO:0007669"/>
    <property type="project" value="InterPro"/>
</dbReference>
<organism evidence="5 6">
    <name type="scientific">Thermogutta terrifontis</name>
    <dbReference type="NCBI Taxonomy" id="1331910"/>
    <lineage>
        <taxon>Bacteria</taxon>
        <taxon>Pseudomonadati</taxon>
        <taxon>Planctomycetota</taxon>
        <taxon>Planctomycetia</taxon>
        <taxon>Pirellulales</taxon>
        <taxon>Thermoguttaceae</taxon>
        <taxon>Thermogutta</taxon>
    </lineage>
</organism>
<feature type="domain" description="Ferrous iron transporter FeoA-like" evidence="4">
    <location>
        <begin position="252"/>
        <end position="326"/>
    </location>
</feature>
<gene>
    <name evidence="5" type="ORF">THTE_2865</name>
</gene>
<dbReference type="InterPro" id="IPR036388">
    <property type="entry name" value="WH-like_DNA-bd_sf"/>
</dbReference>
<dbReference type="KEGG" id="ttf:THTE_2865"/>
<dbReference type="SUPFAM" id="SSF47979">
    <property type="entry name" value="Iron-dependent repressor protein, dimerization domain"/>
    <property type="match status" value="1"/>
</dbReference>
<dbReference type="Pfam" id="PF02742">
    <property type="entry name" value="Fe_dep_repr_C"/>
    <property type="match status" value="1"/>
</dbReference>
<dbReference type="InterPro" id="IPR038157">
    <property type="entry name" value="FeoA_core_dom"/>
</dbReference>
<evidence type="ECO:0000256" key="2">
    <source>
        <dbReference type="ARBA" id="ARBA00011738"/>
    </source>
</evidence>
<keyword evidence="6" id="KW-1185">Reference proteome</keyword>
<dbReference type="InterPro" id="IPR007167">
    <property type="entry name" value="Fe-transptr_FeoA-like"/>
</dbReference>
<dbReference type="Pfam" id="PF04023">
    <property type="entry name" value="FeoA"/>
    <property type="match status" value="2"/>
</dbReference>
<dbReference type="RefSeq" id="WP_095415521.1">
    <property type="nucleotide sequence ID" value="NZ_CP018477.1"/>
</dbReference>
<sequence>MAHGLRGITWISQWLWPIRTRWKRRVLFEDALKFIHEREETGQPVTPEELASAIGIPPKSLPGFVGRLREIGYLEPEREGDRNLRLTAEGRQEALRIVRLHRLWEHYLAEQTGLAPEEWHAAAHRLEHSTTPETANSLAAQLGFPRFDPHGDPIPTETGEIVQREGTPISESKPGDVVQVCHIEDEPVTAYQELLSHDLHLGTPLRVEKIRQDGVTVRHQGQTIRLSPEASANLWVKVAPDIESRPWEQPRATLADLRLGEVGIVKGISPQCRGLQRRRLLDLGFVPGTRVVAELRSPSGDPTAYRVRNTLIALRRDQAQLIDIEPVKTGTDTKSLQPVQNQSP</sequence>
<dbReference type="InterPro" id="IPR036390">
    <property type="entry name" value="WH_DNA-bd_sf"/>
</dbReference>
<dbReference type="EMBL" id="CP018477">
    <property type="protein sequence ID" value="ASV75467.1"/>
    <property type="molecule type" value="Genomic_DNA"/>
</dbReference>
<evidence type="ECO:0000313" key="6">
    <source>
        <dbReference type="Proteomes" id="UP000215086"/>
    </source>
</evidence>
<proteinExistence type="predicted"/>
<evidence type="ECO:0000259" key="4">
    <source>
        <dbReference type="SMART" id="SM00899"/>
    </source>
</evidence>
<protein>
    <submittedName>
        <fullName evidence="5">Manganese ABC transporter permease protein</fullName>
    </submittedName>
</protein>
<dbReference type="InterPro" id="IPR022689">
    <property type="entry name" value="Iron_dep_repressor"/>
</dbReference>
<dbReference type="PANTHER" id="PTHR33238:SF11">
    <property type="entry name" value="TRANSCRIPTIONAL REGULATOR MNTR"/>
    <property type="match status" value="1"/>
</dbReference>
<comment type="subcellular location">
    <subcellularLocation>
        <location evidence="1">Cytoplasm</location>
    </subcellularLocation>
</comment>
<comment type="subunit">
    <text evidence="2">Homodimer.</text>
</comment>